<dbReference type="EMBL" id="CP066558">
    <property type="protein sequence ID" value="QQF82714.1"/>
    <property type="molecule type" value="Genomic_DNA"/>
</dbReference>
<evidence type="ECO:0000313" key="2">
    <source>
        <dbReference type="Proteomes" id="UP000595373"/>
    </source>
</evidence>
<gene>
    <name evidence="1" type="ORF">JFL49_02005</name>
</gene>
<sequence>MTSLVHILDLAGMPKVAEYCGVSLRAAYKWRKANALPRTEYTGETNYANAISEAINGQFSSDFIREVGRPKPAET</sequence>
<protein>
    <submittedName>
        <fullName evidence="1">Uncharacterized protein</fullName>
    </submittedName>
</protein>
<dbReference type="Proteomes" id="UP000595373">
    <property type="component" value="Chromosome"/>
</dbReference>
<evidence type="ECO:0000313" key="1">
    <source>
        <dbReference type="EMBL" id="QQF82714.1"/>
    </source>
</evidence>
<organism evidence="1 2">
    <name type="scientific">Histophilus somni</name>
    <name type="common">Haemophilus somnus</name>
    <dbReference type="NCBI Taxonomy" id="731"/>
    <lineage>
        <taxon>Bacteria</taxon>
        <taxon>Pseudomonadati</taxon>
        <taxon>Pseudomonadota</taxon>
        <taxon>Gammaproteobacteria</taxon>
        <taxon>Pasteurellales</taxon>
        <taxon>Pasteurellaceae</taxon>
        <taxon>Histophilus</taxon>
    </lineage>
</organism>
<dbReference type="GeneID" id="31487180"/>
<name>A0A9Q6K7L5_HISSO</name>
<reference evidence="1 2" key="1">
    <citation type="submission" date="2020-12" db="EMBL/GenBank/DDBJ databases">
        <title>ASc-MMNZ-VFA-070.</title>
        <authorList>
            <person name="Schryvers A."/>
            <person name="Mostafa Nazari M."/>
            <person name="Farshchi Andisi V."/>
            <person name="Timsit E."/>
            <person name="Walter Morck D."/>
        </authorList>
    </citation>
    <scope>NUCLEOTIDE SEQUENCE [LARGE SCALE GENOMIC DNA]</scope>
    <source>
        <strain evidence="1 2">ASc-MMNZ-VFA-070</strain>
    </source>
</reference>
<accession>A0A9Q6K7L5</accession>
<keyword evidence="2" id="KW-1185">Reference proteome</keyword>
<dbReference type="AlphaFoldDB" id="A0A9Q6K7L5"/>
<dbReference type="RefSeq" id="WP_012341693.1">
    <property type="nucleotide sequence ID" value="NZ_CP018803.1"/>
</dbReference>
<proteinExistence type="predicted"/>